<accession>A0AAD2K5U6</accession>
<feature type="transmembrane region" description="Helical" evidence="6">
    <location>
        <begin position="48"/>
        <end position="69"/>
    </location>
</feature>
<proteinExistence type="predicted"/>
<gene>
    <name evidence="7" type="ORF">MYCIT1_LOCUS31074</name>
</gene>
<keyword evidence="8" id="KW-1185">Reference proteome</keyword>
<keyword evidence="3 6" id="KW-1133">Transmembrane helix</keyword>
<evidence type="ECO:0000256" key="3">
    <source>
        <dbReference type="ARBA" id="ARBA00022989"/>
    </source>
</evidence>
<protein>
    <recommendedName>
        <fullName evidence="9">EamA domain-containing protein</fullName>
    </recommendedName>
</protein>
<comment type="subcellular location">
    <subcellularLocation>
        <location evidence="1">Membrane</location>
        <topology evidence="1">Multi-pass membrane protein</topology>
    </subcellularLocation>
</comment>
<sequence length="414" mass="46011">MLPAVFNLPHHSDTHEMDTFAPPTEPRRSRSRGKSPARAMRLQSTRDYAIGIGLLLCVVFLWTFSNFLTQYMYQGGYEKPFLVTYLNTSSFALYLIPVFLKRWWRKRNGWDEELSRSQYQPLAVDPETGERSIDEVPPTIPDSEPLTQRETAHLALHFCFLWFIANWTVNAALDYTSVASATILSSMSGFFTLGIGRIFRVESLSLAKIGAVITSFTGVILVSLSDSVLPQQPAGAASRPLAHSAYIAPRPVLGDVLALTSAFFYALYVILLKVRIRTESRVDMQLFFGFVGLFNIIAGFPAALLLSWIGVEQLELPGKASMAALVVNMAITWSSDYLYVLAMLKTTPLVVTVGLSLTIPIAVLGDFLLGRFTRGQVFFGALLVLLSFAVVGLDNEKVRHGPQLEEELLDENEE</sequence>
<dbReference type="GO" id="GO:0000329">
    <property type="term" value="C:fungal-type vacuole membrane"/>
    <property type="evidence" value="ECO:0007669"/>
    <property type="project" value="TreeGrafter"/>
</dbReference>
<feature type="transmembrane region" description="Helical" evidence="6">
    <location>
        <begin position="349"/>
        <end position="369"/>
    </location>
</feature>
<feature type="transmembrane region" description="Helical" evidence="6">
    <location>
        <begin position="375"/>
        <end position="393"/>
    </location>
</feature>
<evidence type="ECO:0000256" key="1">
    <source>
        <dbReference type="ARBA" id="ARBA00004141"/>
    </source>
</evidence>
<dbReference type="AlphaFoldDB" id="A0AAD2K5U6"/>
<keyword evidence="2 6" id="KW-0812">Transmembrane</keyword>
<evidence type="ECO:0000256" key="6">
    <source>
        <dbReference type="SAM" id="Phobius"/>
    </source>
</evidence>
<reference evidence="7" key="1">
    <citation type="submission" date="2023-11" db="EMBL/GenBank/DDBJ databases">
        <authorList>
            <person name="De Vega J J."/>
            <person name="De Vega J J."/>
        </authorList>
    </citation>
    <scope>NUCLEOTIDE SEQUENCE</scope>
</reference>
<comment type="caution">
    <text evidence="7">The sequence shown here is derived from an EMBL/GenBank/DDBJ whole genome shotgun (WGS) entry which is preliminary data.</text>
</comment>
<evidence type="ECO:0000256" key="2">
    <source>
        <dbReference type="ARBA" id="ARBA00022692"/>
    </source>
</evidence>
<feature type="region of interest" description="Disordered" evidence="5">
    <location>
        <begin position="1"/>
        <end position="37"/>
    </location>
</feature>
<evidence type="ECO:0000313" key="8">
    <source>
        <dbReference type="Proteomes" id="UP001295794"/>
    </source>
</evidence>
<dbReference type="InterPro" id="IPR037185">
    <property type="entry name" value="EmrE-like"/>
</dbReference>
<organism evidence="7 8">
    <name type="scientific">Mycena citricolor</name>
    <dbReference type="NCBI Taxonomy" id="2018698"/>
    <lineage>
        <taxon>Eukaryota</taxon>
        <taxon>Fungi</taxon>
        <taxon>Dikarya</taxon>
        <taxon>Basidiomycota</taxon>
        <taxon>Agaricomycotina</taxon>
        <taxon>Agaricomycetes</taxon>
        <taxon>Agaricomycetidae</taxon>
        <taxon>Agaricales</taxon>
        <taxon>Marasmiineae</taxon>
        <taxon>Mycenaceae</taxon>
        <taxon>Mycena</taxon>
    </lineage>
</organism>
<feature type="transmembrane region" description="Helical" evidence="6">
    <location>
        <begin position="256"/>
        <end position="274"/>
    </location>
</feature>
<evidence type="ECO:0000313" key="7">
    <source>
        <dbReference type="EMBL" id="CAK5280569.1"/>
    </source>
</evidence>
<dbReference type="PANTHER" id="PTHR23051">
    <property type="entry name" value="SOLUTE CARRIER FAMILY 35, MEMBER F5"/>
    <property type="match status" value="1"/>
</dbReference>
<dbReference type="SUPFAM" id="SSF103481">
    <property type="entry name" value="Multidrug resistance efflux transporter EmrE"/>
    <property type="match status" value="1"/>
</dbReference>
<dbReference type="EMBL" id="CAVNYO010000440">
    <property type="protein sequence ID" value="CAK5280569.1"/>
    <property type="molecule type" value="Genomic_DNA"/>
</dbReference>
<evidence type="ECO:0000256" key="4">
    <source>
        <dbReference type="ARBA" id="ARBA00023136"/>
    </source>
</evidence>
<feature type="transmembrane region" description="Helical" evidence="6">
    <location>
        <begin position="154"/>
        <end position="173"/>
    </location>
</feature>
<feature type="transmembrane region" description="Helical" evidence="6">
    <location>
        <begin position="179"/>
        <end position="199"/>
    </location>
</feature>
<dbReference type="PANTHER" id="PTHR23051:SF0">
    <property type="entry name" value="SOLUTE CARRIER FAMILY 35 MEMBER F5"/>
    <property type="match status" value="1"/>
</dbReference>
<dbReference type="Proteomes" id="UP001295794">
    <property type="component" value="Unassembled WGS sequence"/>
</dbReference>
<feature type="transmembrane region" description="Helical" evidence="6">
    <location>
        <begin position="322"/>
        <end position="342"/>
    </location>
</feature>
<evidence type="ECO:0000256" key="5">
    <source>
        <dbReference type="SAM" id="MobiDB-lite"/>
    </source>
</evidence>
<feature type="transmembrane region" description="Helical" evidence="6">
    <location>
        <begin position="81"/>
        <end position="100"/>
    </location>
</feature>
<feature type="transmembrane region" description="Helical" evidence="6">
    <location>
        <begin position="286"/>
        <end position="310"/>
    </location>
</feature>
<keyword evidence="4 6" id="KW-0472">Membrane</keyword>
<name>A0AAD2K5U6_9AGAR</name>
<feature type="transmembrane region" description="Helical" evidence="6">
    <location>
        <begin position="206"/>
        <end position="224"/>
    </location>
</feature>
<evidence type="ECO:0008006" key="9">
    <source>
        <dbReference type="Google" id="ProtNLM"/>
    </source>
</evidence>